<keyword evidence="5" id="KW-0112">Calmodulin-binding</keyword>
<name>A0A067QR15_ZOONE</name>
<keyword evidence="6" id="KW-0726">Sexual differentiation</keyword>
<keyword evidence="16" id="KW-1185">Reference proteome</keyword>
<keyword evidence="8" id="KW-0010">Activator</keyword>
<feature type="DNA-binding region" description="HMG box" evidence="12">
    <location>
        <begin position="86"/>
        <end position="154"/>
    </location>
</feature>
<dbReference type="GO" id="GO:0030154">
    <property type="term" value="P:cell differentiation"/>
    <property type="evidence" value="ECO:0007669"/>
    <property type="project" value="UniProtKB-KW"/>
</dbReference>
<feature type="domain" description="HMG box" evidence="14">
    <location>
        <begin position="86"/>
        <end position="154"/>
    </location>
</feature>
<keyword evidence="4" id="KW-0221">Differentiation</keyword>
<evidence type="ECO:0000256" key="1">
    <source>
        <dbReference type="ARBA" id="ARBA00004324"/>
    </source>
</evidence>
<evidence type="ECO:0000256" key="11">
    <source>
        <dbReference type="ARBA" id="ARBA00045821"/>
    </source>
</evidence>
<organism evidence="15 16">
    <name type="scientific">Zootermopsis nevadensis</name>
    <name type="common">Dampwood termite</name>
    <dbReference type="NCBI Taxonomy" id="136037"/>
    <lineage>
        <taxon>Eukaryota</taxon>
        <taxon>Metazoa</taxon>
        <taxon>Ecdysozoa</taxon>
        <taxon>Arthropoda</taxon>
        <taxon>Hexapoda</taxon>
        <taxon>Insecta</taxon>
        <taxon>Pterygota</taxon>
        <taxon>Neoptera</taxon>
        <taxon>Polyneoptera</taxon>
        <taxon>Dictyoptera</taxon>
        <taxon>Blattodea</taxon>
        <taxon>Blattoidea</taxon>
        <taxon>Termitoidae</taxon>
        <taxon>Termopsidae</taxon>
        <taxon>Zootermopsis</taxon>
    </lineage>
</organism>
<feature type="compositionally biased region" description="Basic residues" evidence="13">
    <location>
        <begin position="172"/>
        <end position="185"/>
    </location>
</feature>
<comment type="function">
    <text evidence="11">Transcriptional regulator that controls a genetic switch in male development. It is necessary and sufficient for initiating male sex determination by directing the development of supporting cell precursors (pre-Sertoli cells) as Sertoli rather than granulosa cells. Involved in different aspects of gene regulation including promoter activation or repression. Binds to the DNA consensus sequence 5'-[AT]AACAA[AT]-3'. SRY HMG box recognizes DNA by partial intercalation in the minor groove and promotes DNA bending. Also involved in pre-mRNA splicing. In male adult brain involved in the maintenance of motor functions of dopaminergic neurons.</text>
</comment>
<dbReference type="SMART" id="SM00398">
    <property type="entry name" value="HMG"/>
    <property type="match status" value="1"/>
</dbReference>
<dbReference type="CDD" id="cd01389">
    <property type="entry name" value="HMG-box_ROX1-like"/>
    <property type="match status" value="1"/>
</dbReference>
<dbReference type="SUPFAM" id="SSF47095">
    <property type="entry name" value="HMG-box"/>
    <property type="match status" value="1"/>
</dbReference>
<keyword evidence="7 12" id="KW-0238">DNA-binding</keyword>
<dbReference type="GO" id="GO:0016607">
    <property type="term" value="C:nuclear speck"/>
    <property type="evidence" value="ECO:0007669"/>
    <property type="project" value="UniProtKB-SubCell"/>
</dbReference>
<dbReference type="GO" id="GO:0001228">
    <property type="term" value="F:DNA-binding transcription activator activity, RNA polymerase II-specific"/>
    <property type="evidence" value="ECO:0007669"/>
    <property type="project" value="TreeGrafter"/>
</dbReference>
<comment type="similarity">
    <text evidence="2">Belongs to the SRY family.</text>
</comment>
<feature type="region of interest" description="Disordered" evidence="13">
    <location>
        <begin position="163"/>
        <end position="185"/>
    </location>
</feature>
<gene>
    <name evidence="15" type="ORF">L798_14304</name>
</gene>
<keyword evidence="9" id="KW-0804">Transcription</keyword>
<comment type="subcellular location">
    <subcellularLocation>
        <location evidence="1">Nucleus speckle</location>
    </subcellularLocation>
</comment>
<evidence type="ECO:0000256" key="10">
    <source>
        <dbReference type="ARBA" id="ARBA00032498"/>
    </source>
</evidence>
<dbReference type="InterPro" id="IPR036910">
    <property type="entry name" value="HMG_box_dom_sf"/>
</dbReference>
<dbReference type="Pfam" id="PF00505">
    <property type="entry name" value="HMG_box"/>
    <property type="match status" value="1"/>
</dbReference>
<dbReference type="Proteomes" id="UP000027135">
    <property type="component" value="Unassembled WGS sequence"/>
</dbReference>
<dbReference type="AlphaFoldDB" id="A0A067QR15"/>
<evidence type="ECO:0000313" key="15">
    <source>
        <dbReference type="EMBL" id="KDR11861.1"/>
    </source>
</evidence>
<evidence type="ECO:0000256" key="3">
    <source>
        <dbReference type="ARBA" id="ARBA00019052"/>
    </source>
</evidence>
<dbReference type="GO" id="GO:0007548">
    <property type="term" value="P:sex differentiation"/>
    <property type="evidence" value="ECO:0007669"/>
    <property type="project" value="UniProtKB-KW"/>
</dbReference>
<evidence type="ECO:0000259" key="14">
    <source>
        <dbReference type="PROSITE" id="PS50118"/>
    </source>
</evidence>
<dbReference type="GO" id="GO:0000978">
    <property type="term" value="F:RNA polymerase II cis-regulatory region sequence-specific DNA binding"/>
    <property type="evidence" value="ECO:0007669"/>
    <property type="project" value="TreeGrafter"/>
</dbReference>
<dbReference type="InParanoid" id="A0A067QR15"/>
<evidence type="ECO:0000256" key="4">
    <source>
        <dbReference type="ARBA" id="ARBA00022782"/>
    </source>
</evidence>
<evidence type="ECO:0000256" key="8">
    <source>
        <dbReference type="ARBA" id="ARBA00023159"/>
    </source>
</evidence>
<evidence type="ECO:0000256" key="7">
    <source>
        <dbReference type="ARBA" id="ARBA00023125"/>
    </source>
</evidence>
<sequence length="348" mass="40285">MEVSCSSQLVNPTEIEDMTITCMPINRIRKLAADRNTDHTMGNTHKQQDENMHQAHHQLQITGKPKNLQKKRKAKQCKKTPKCTKIPRPPNAFVIFSSEWRKNLAALYPADSNNQISVRLGYMWRAIDVEHKEEYFARARQADAEHKKKYPDYVYNPNEVRKQKSLREQARGKKLRRPRRQSGKRHLAMAQNSSALRLPAQEHQWGGFPATEGRSHPKKCRMSFKPVIYTRVHVTRISPVSFTMSFVTNSFKTCILRDRLPQNIRCRCFHTCYPLFQFLFSSKFLLPFQIPDPTINPSKITDLDIQAILKDLTSSPEGCSPSNCLGLSFLSTENYLKETEIEPTIRLL</sequence>
<evidence type="ECO:0000256" key="9">
    <source>
        <dbReference type="ARBA" id="ARBA00023163"/>
    </source>
</evidence>
<dbReference type="EMBL" id="KK853065">
    <property type="protein sequence ID" value="KDR11861.1"/>
    <property type="molecule type" value="Genomic_DNA"/>
</dbReference>
<dbReference type="InterPro" id="IPR050140">
    <property type="entry name" value="SRY-related_HMG-box_TF-like"/>
</dbReference>
<dbReference type="GO" id="GO:0005516">
    <property type="term" value="F:calmodulin binding"/>
    <property type="evidence" value="ECO:0007669"/>
    <property type="project" value="UniProtKB-KW"/>
</dbReference>
<keyword evidence="12" id="KW-0539">Nucleus</keyword>
<protein>
    <recommendedName>
        <fullName evidence="3">Sex-determining region Y protein</fullName>
    </recommendedName>
    <alternativeName>
        <fullName evidence="10">Testis-determining factor</fullName>
    </alternativeName>
</protein>
<accession>A0A067QR15</accession>
<dbReference type="InterPro" id="IPR009071">
    <property type="entry name" value="HMG_box_dom"/>
</dbReference>
<evidence type="ECO:0000313" key="16">
    <source>
        <dbReference type="Proteomes" id="UP000027135"/>
    </source>
</evidence>
<evidence type="ECO:0000256" key="12">
    <source>
        <dbReference type="PROSITE-ProRule" id="PRU00267"/>
    </source>
</evidence>
<evidence type="ECO:0000256" key="6">
    <source>
        <dbReference type="ARBA" id="ARBA00022928"/>
    </source>
</evidence>
<proteinExistence type="inferred from homology"/>
<dbReference type="PANTHER" id="PTHR10270:SF161">
    <property type="entry name" value="SEX-DETERMINING REGION Y PROTEIN"/>
    <property type="match status" value="1"/>
</dbReference>
<dbReference type="PANTHER" id="PTHR10270">
    <property type="entry name" value="SOX TRANSCRIPTION FACTOR"/>
    <property type="match status" value="1"/>
</dbReference>
<evidence type="ECO:0000256" key="2">
    <source>
        <dbReference type="ARBA" id="ARBA00005998"/>
    </source>
</evidence>
<dbReference type="PROSITE" id="PS50118">
    <property type="entry name" value="HMG_BOX_2"/>
    <property type="match status" value="1"/>
</dbReference>
<evidence type="ECO:0000256" key="5">
    <source>
        <dbReference type="ARBA" id="ARBA00022860"/>
    </source>
</evidence>
<evidence type="ECO:0000256" key="13">
    <source>
        <dbReference type="SAM" id="MobiDB-lite"/>
    </source>
</evidence>
<reference evidence="15 16" key="1">
    <citation type="journal article" date="2014" name="Nat. Commun.">
        <title>Molecular traces of alternative social organization in a termite genome.</title>
        <authorList>
            <person name="Terrapon N."/>
            <person name="Li C."/>
            <person name="Robertson H.M."/>
            <person name="Ji L."/>
            <person name="Meng X."/>
            <person name="Booth W."/>
            <person name="Chen Z."/>
            <person name="Childers C.P."/>
            <person name="Glastad K.M."/>
            <person name="Gokhale K."/>
            <person name="Gowin J."/>
            <person name="Gronenberg W."/>
            <person name="Hermansen R.A."/>
            <person name="Hu H."/>
            <person name="Hunt B.G."/>
            <person name="Huylmans A.K."/>
            <person name="Khalil S.M."/>
            <person name="Mitchell R.D."/>
            <person name="Munoz-Torres M.C."/>
            <person name="Mustard J.A."/>
            <person name="Pan H."/>
            <person name="Reese J.T."/>
            <person name="Scharf M.E."/>
            <person name="Sun F."/>
            <person name="Vogel H."/>
            <person name="Xiao J."/>
            <person name="Yang W."/>
            <person name="Yang Z."/>
            <person name="Yang Z."/>
            <person name="Zhou J."/>
            <person name="Zhu J."/>
            <person name="Brent C.S."/>
            <person name="Elsik C.G."/>
            <person name="Goodisman M.A."/>
            <person name="Liberles D.A."/>
            <person name="Roe R.M."/>
            <person name="Vargo E.L."/>
            <person name="Vilcinskas A."/>
            <person name="Wang J."/>
            <person name="Bornberg-Bauer E."/>
            <person name="Korb J."/>
            <person name="Zhang G."/>
            <person name="Liebig J."/>
        </authorList>
    </citation>
    <scope>NUCLEOTIDE SEQUENCE [LARGE SCALE GENOMIC DNA]</scope>
    <source>
        <tissue evidence="15">Whole organism</tissue>
    </source>
</reference>
<dbReference type="Gene3D" id="1.10.30.10">
    <property type="entry name" value="High mobility group box domain"/>
    <property type="match status" value="1"/>
</dbReference>
<dbReference type="eggNOG" id="KOG0527">
    <property type="taxonomic scope" value="Eukaryota"/>
</dbReference>